<dbReference type="EMBL" id="MWML01000246">
    <property type="protein sequence ID" value="TCG04493.1"/>
    <property type="molecule type" value="Genomic_DNA"/>
</dbReference>
<sequence length="681" mass="74825">MATNKKPAHVGNTSIIAPTAVAWSNNDIILVAWSYPGPIPECIGFTVQRKESSQPDSKFAALPSYVGWSGGKNDERKPKTTDEWPLQRFNWKDLVAEPGVKYVYRIVPLHGPTDKPQPMDARYWLTTPEVARSDIQTGTVRATFNRGILATQALARKIHKPGGKALSSSEVQEFVKENIAALGAAERQRLTGQLLDTLLAFAARAKRSGRIVGALYELTDDELIKVLVDLPKNRLELVLSNDNDSIPDGKTASGKPKQKTVYDGLNLKARGDLVAKHGDNIVTRYMPSTGIAHNKFLVYVDGKNIPQAVLTGSTNWTPTGLCTQNNNALVVEDTAVATKYLEYWVALKSDSVANTVPKPPAPQHGLQAKALRSAGASSGATLKIAASRATVWFSPNTKARIDPGTSKAPKMPSEPADMTAIAQLMAAANQAIFFLAFQPGSAESATSITFLDQLAKVAIDKPSLLVRGAVSDRGLAQKFNRAIYDEAGWQNAAAVSPAGFSTDFGYFETELVKTGHAIIHDKIIVIDPFDDENCHVITGSHNLGYKASYNNDENMVIVSGNKELAIAYAVHVLDVYDHYRWRYKLAQQREQAAKKAKAKGEQPPKFPNLTKFKPTWTGIFRDTDKWQSRYFQQDWENFTERLFWVSDGEPLPPLLPRTNDQGMKVTPEAVKESRKASKPRA</sequence>
<keyword evidence="4" id="KW-0378">Hydrolase</keyword>
<name>A0A4R0X343_9BURK</name>
<proteinExistence type="inferred from homology"/>
<dbReference type="GO" id="GO:0016891">
    <property type="term" value="F:RNA endonuclease activity producing 5'-phosphomonoesters, hydrolytic mechanism"/>
    <property type="evidence" value="ECO:0007669"/>
    <property type="project" value="TreeGrafter"/>
</dbReference>
<evidence type="ECO:0000313" key="10">
    <source>
        <dbReference type="Proteomes" id="UP000294200"/>
    </source>
</evidence>
<gene>
    <name evidence="9" type="ORF">BZM27_40460</name>
</gene>
<comment type="similarity">
    <text evidence="2">Belongs to the phospholipase D family.</text>
</comment>
<dbReference type="Gene3D" id="3.30.870.10">
    <property type="entry name" value="Endonuclease Chain A"/>
    <property type="match status" value="2"/>
</dbReference>
<dbReference type="SUPFAM" id="SSF56024">
    <property type="entry name" value="Phospholipase D/nuclease"/>
    <property type="match status" value="2"/>
</dbReference>
<dbReference type="AlphaFoldDB" id="A0A4R0X343"/>
<dbReference type="GO" id="GO:0016042">
    <property type="term" value="P:lipid catabolic process"/>
    <property type="evidence" value="ECO:0007669"/>
    <property type="project" value="UniProtKB-KW"/>
</dbReference>
<evidence type="ECO:0000256" key="6">
    <source>
        <dbReference type="ARBA" id="ARBA00023098"/>
    </source>
</evidence>
<dbReference type="InterPro" id="IPR001736">
    <property type="entry name" value="PLipase_D/transphosphatidylase"/>
</dbReference>
<dbReference type="GO" id="GO:0006793">
    <property type="term" value="P:phosphorus metabolic process"/>
    <property type="evidence" value="ECO:0007669"/>
    <property type="project" value="UniProtKB-ARBA"/>
</dbReference>
<dbReference type="PANTHER" id="PTHR43856">
    <property type="entry name" value="CARDIOLIPIN HYDROLASE"/>
    <property type="match status" value="1"/>
</dbReference>
<keyword evidence="10" id="KW-1185">Reference proteome</keyword>
<dbReference type="Proteomes" id="UP000294200">
    <property type="component" value="Unassembled WGS sequence"/>
</dbReference>
<dbReference type="PROSITE" id="PS50035">
    <property type="entry name" value="PLD"/>
    <property type="match status" value="1"/>
</dbReference>
<protein>
    <recommendedName>
        <fullName evidence="3">phospholipase D</fullName>
        <ecNumber evidence="3">3.1.4.4</ecNumber>
    </recommendedName>
</protein>
<evidence type="ECO:0000256" key="2">
    <source>
        <dbReference type="ARBA" id="ARBA00008664"/>
    </source>
</evidence>
<evidence type="ECO:0000256" key="1">
    <source>
        <dbReference type="ARBA" id="ARBA00000798"/>
    </source>
</evidence>
<dbReference type="Pfam" id="PF13091">
    <property type="entry name" value="PLDc_2"/>
    <property type="match status" value="2"/>
</dbReference>
<dbReference type="InterPro" id="IPR051406">
    <property type="entry name" value="PLD_domain"/>
</dbReference>
<feature type="region of interest" description="Disordered" evidence="7">
    <location>
        <begin position="654"/>
        <end position="681"/>
    </location>
</feature>
<evidence type="ECO:0000256" key="7">
    <source>
        <dbReference type="SAM" id="MobiDB-lite"/>
    </source>
</evidence>
<comment type="catalytic activity">
    <reaction evidence="1">
        <text>a 1,2-diacyl-sn-glycero-3-phosphocholine + H2O = a 1,2-diacyl-sn-glycero-3-phosphate + choline + H(+)</text>
        <dbReference type="Rhea" id="RHEA:14445"/>
        <dbReference type="ChEBI" id="CHEBI:15354"/>
        <dbReference type="ChEBI" id="CHEBI:15377"/>
        <dbReference type="ChEBI" id="CHEBI:15378"/>
        <dbReference type="ChEBI" id="CHEBI:57643"/>
        <dbReference type="ChEBI" id="CHEBI:58608"/>
        <dbReference type="EC" id="3.1.4.4"/>
    </reaction>
</comment>
<feature type="domain" description="PLD phosphodiesterase" evidence="8">
    <location>
        <begin position="515"/>
        <end position="547"/>
    </location>
</feature>
<evidence type="ECO:0000256" key="4">
    <source>
        <dbReference type="ARBA" id="ARBA00022801"/>
    </source>
</evidence>
<evidence type="ECO:0000256" key="3">
    <source>
        <dbReference type="ARBA" id="ARBA00012027"/>
    </source>
</evidence>
<organism evidence="9 10">
    <name type="scientific">Paraburkholderia steynii</name>
    <dbReference type="NCBI Taxonomy" id="1245441"/>
    <lineage>
        <taxon>Bacteria</taxon>
        <taxon>Pseudomonadati</taxon>
        <taxon>Pseudomonadota</taxon>
        <taxon>Betaproteobacteria</taxon>
        <taxon>Burkholderiales</taxon>
        <taxon>Burkholderiaceae</taxon>
        <taxon>Paraburkholderia</taxon>
    </lineage>
</organism>
<comment type="caution">
    <text evidence="9">The sequence shown here is derived from an EMBL/GenBank/DDBJ whole genome shotgun (WGS) entry which is preliminary data.</text>
</comment>
<dbReference type="EC" id="3.1.4.4" evidence="3"/>
<evidence type="ECO:0000256" key="5">
    <source>
        <dbReference type="ARBA" id="ARBA00022963"/>
    </source>
</evidence>
<keyword evidence="6" id="KW-0443">Lipid metabolism</keyword>
<dbReference type="GO" id="GO:0004630">
    <property type="term" value="F:phospholipase D activity"/>
    <property type="evidence" value="ECO:0007669"/>
    <property type="project" value="UniProtKB-EC"/>
</dbReference>
<dbReference type="InterPro" id="IPR025202">
    <property type="entry name" value="PLD-like_dom"/>
</dbReference>
<accession>A0A4R0X343</accession>
<evidence type="ECO:0000259" key="8">
    <source>
        <dbReference type="PROSITE" id="PS50035"/>
    </source>
</evidence>
<keyword evidence="5" id="KW-0442">Lipid degradation</keyword>
<reference evidence="9 10" key="1">
    <citation type="submission" date="2017-02" db="EMBL/GenBank/DDBJ databases">
        <title>Paraburkholderia sophoroidis sp. nov. and Paraburkholderia steynii sp. nov. rhizobial symbionts of the fynbos legume Hypocalyptus sophoroides.</title>
        <authorList>
            <person name="Steenkamp E.T."/>
            <person name="Beukes C.W."/>
            <person name="Van Zyl E."/>
            <person name="Avontuur J."/>
            <person name="Chan W.Y."/>
            <person name="Hassen A."/>
            <person name="Palmer M."/>
            <person name="Mthombeni L."/>
            <person name="Phalane F."/>
            <person name="Sereme K."/>
            <person name="Venter S.N."/>
        </authorList>
    </citation>
    <scope>NUCLEOTIDE SEQUENCE [LARGE SCALE GENOMIC DNA]</scope>
    <source>
        <strain evidence="9 10">HC1.1ba</strain>
    </source>
</reference>
<evidence type="ECO:0000313" key="9">
    <source>
        <dbReference type="EMBL" id="TCG04493.1"/>
    </source>
</evidence>
<dbReference type="PANTHER" id="PTHR43856:SF1">
    <property type="entry name" value="MITOCHONDRIAL CARDIOLIPIN HYDROLASE"/>
    <property type="match status" value="1"/>
</dbReference>